<evidence type="ECO:0000256" key="2">
    <source>
        <dbReference type="ARBA" id="ARBA00023239"/>
    </source>
</evidence>
<dbReference type="EMBL" id="BMNG01000001">
    <property type="protein sequence ID" value="GGO35486.1"/>
    <property type="molecule type" value="Genomic_DNA"/>
</dbReference>
<dbReference type="CDD" id="cd00408">
    <property type="entry name" value="DHDPS-like"/>
    <property type="match status" value="1"/>
</dbReference>
<comment type="similarity">
    <text evidence="1 3">Belongs to the DapA family.</text>
</comment>
<dbReference type="RefSeq" id="WP_189172680.1">
    <property type="nucleotide sequence ID" value="NZ_BMNG01000001.1"/>
</dbReference>
<keyword evidence="2 3" id="KW-0456">Lyase</keyword>
<dbReference type="SUPFAM" id="SSF51569">
    <property type="entry name" value="Aldolase"/>
    <property type="match status" value="1"/>
</dbReference>
<evidence type="ECO:0000256" key="1">
    <source>
        <dbReference type="ARBA" id="ARBA00007592"/>
    </source>
</evidence>
<dbReference type="SMART" id="SM01130">
    <property type="entry name" value="DHDPS"/>
    <property type="match status" value="1"/>
</dbReference>
<evidence type="ECO:0000313" key="5">
    <source>
        <dbReference type="Proteomes" id="UP000656881"/>
    </source>
</evidence>
<keyword evidence="5" id="KW-1185">Reference proteome</keyword>
<protein>
    <submittedName>
        <fullName evidence="4">Dihydrodipicolinate synthase family protein</fullName>
    </submittedName>
</protein>
<evidence type="ECO:0000256" key="3">
    <source>
        <dbReference type="PIRNR" id="PIRNR001365"/>
    </source>
</evidence>
<reference evidence="5" key="1">
    <citation type="journal article" date="2019" name="Int. J. Syst. Evol. Microbiol.">
        <title>The Global Catalogue of Microorganisms (GCM) 10K type strain sequencing project: providing services to taxonomists for standard genome sequencing and annotation.</title>
        <authorList>
            <consortium name="The Broad Institute Genomics Platform"/>
            <consortium name="The Broad Institute Genome Sequencing Center for Infectious Disease"/>
            <person name="Wu L."/>
            <person name="Ma J."/>
        </authorList>
    </citation>
    <scope>NUCLEOTIDE SEQUENCE [LARGE SCALE GENOMIC DNA]</scope>
    <source>
        <strain evidence="5">CGMCC 4.7349</strain>
    </source>
</reference>
<dbReference type="Pfam" id="PF00701">
    <property type="entry name" value="DHDPS"/>
    <property type="match status" value="1"/>
</dbReference>
<dbReference type="InterPro" id="IPR002220">
    <property type="entry name" value="DapA-like"/>
</dbReference>
<dbReference type="PRINTS" id="PR00146">
    <property type="entry name" value="DHPICSNTHASE"/>
</dbReference>
<dbReference type="InterPro" id="IPR013785">
    <property type="entry name" value="Aldolase_TIM"/>
</dbReference>
<dbReference type="PANTHER" id="PTHR12128:SF66">
    <property type="entry name" value="4-HYDROXY-2-OXOGLUTARATE ALDOLASE, MITOCHONDRIAL"/>
    <property type="match status" value="1"/>
</dbReference>
<dbReference type="Proteomes" id="UP000656881">
    <property type="component" value="Unassembled WGS sequence"/>
</dbReference>
<accession>A0ABQ2LIM6</accession>
<dbReference type="PANTHER" id="PTHR12128">
    <property type="entry name" value="DIHYDRODIPICOLINATE SYNTHASE"/>
    <property type="match status" value="1"/>
</dbReference>
<evidence type="ECO:0000313" key="4">
    <source>
        <dbReference type="EMBL" id="GGO35486.1"/>
    </source>
</evidence>
<name>A0ABQ2LIM6_9ACTN</name>
<comment type="caution">
    <text evidence="4">The sequence shown here is derived from an EMBL/GenBank/DDBJ whole genome shotgun (WGS) entry which is preliminary data.</text>
</comment>
<proteinExistence type="inferred from homology"/>
<organism evidence="4 5">
    <name type="scientific">Streptomyces lasiicapitis</name>
    <dbReference type="NCBI Taxonomy" id="1923961"/>
    <lineage>
        <taxon>Bacteria</taxon>
        <taxon>Bacillati</taxon>
        <taxon>Actinomycetota</taxon>
        <taxon>Actinomycetes</taxon>
        <taxon>Kitasatosporales</taxon>
        <taxon>Streptomycetaceae</taxon>
        <taxon>Streptomyces</taxon>
    </lineage>
</organism>
<dbReference type="Gene3D" id="3.20.20.70">
    <property type="entry name" value="Aldolase class I"/>
    <property type="match status" value="1"/>
</dbReference>
<dbReference type="PIRSF" id="PIRSF001365">
    <property type="entry name" value="DHDPS"/>
    <property type="match status" value="1"/>
</dbReference>
<sequence length="294" mass="31905">MEGPKLGGIIAYPVTPFRRSDDAVDEDKLRALIERLVASGAHGIAPLGSAGESAYLSDTEWCQVAETSLDAGRRRVPMVVGVSDLTTQGSVRRARFAERSGADVVMVLPVSYWKLSEREIVRHYGTIAEAIDIPVMVYNNPATSGIDMPPELLVRLATEIDNVTMVKESSGDVQRMHRLHELTDGRLPYFNGSNPLALEAFAAGAAGWCTAAPCLFPAEILAFYEAVRAGDLADARKRFYRLLPPLRFLLAGGLPTTVKAGLALQGLDVGEPRRPLLPLDESAVRQLKELLAQL</sequence>
<gene>
    <name evidence="4" type="ORF">GCM10012286_06230</name>
</gene>